<dbReference type="Pfam" id="PF13439">
    <property type="entry name" value="Glyco_transf_4"/>
    <property type="match status" value="1"/>
</dbReference>
<dbReference type="InterPro" id="IPR028098">
    <property type="entry name" value="Glyco_trans_4-like_N"/>
</dbReference>
<dbReference type="PANTHER" id="PTHR12526">
    <property type="entry name" value="GLYCOSYLTRANSFERASE"/>
    <property type="match status" value="1"/>
</dbReference>
<dbReference type="EC" id="2.4.-.-" evidence="2"/>
<protein>
    <submittedName>
        <fullName evidence="2">Glycosyltransferase</fullName>
        <ecNumber evidence="2">2.4.-.-</ecNumber>
    </submittedName>
</protein>
<dbReference type="CDD" id="cd03811">
    <property type="entry name" value="GT4_GT28_WabH-like"/>
    <property type="match status" value="1"/>
</dbReference>
<dbReference type="EMBL" id="JASGBI010000001">
    <property type="protein sequence ID" value="MDI9238831.1"/>
    <property type="molecule type" value="Genomic_DNA"/>
</dbReference>
<evidence type="ECO:0000313" key="2">
    <source>
        <dbReference type="EMBL" id="MDI9238831.1"/>
    </source>
</evidence>
<evidence type="ECO:0000313" key="3">
    <source>
        <dbReference type="Proteomes" id="UP001321580"/>
    </source>
</evidence>
<dbReference type="Gene3D" id="3.40.50.2000">
    <property type="entry name" value="Glycogen Phosphorylase B"/>
    <property type="match status" value="2"/>
</dbReference>
<keyword evidence="3" id="KW-1185">Reference proteome</keyword>
<name>A0ABT6XFJ8_9GAMM</name>
<organism evidence="2 3">
    <name type="scientific">Lysobacter stagni</name>
    <dbReference type="NCBI Taxonomy" id="3045172"/>
    <lineage>
        <taxon>Bacteria</taxon>
        <taxon>Pseudomonadati</taxon>
        <taxon>Pseudomonadota</taxon>
        <taxon>Gammaproteobacteria</taxon>
        <taxon>Lysobacterales</taxon>
        <taxon>Lysobacteraceae</taxon>
        <taxon>Lysobacter</taxon>
    </lineage>
</organism>
<dbReference type="Pfam" id="PF13692">
    <property type="entry name" value="Glyco_trans_1_4"/>
    <property type="match status" value="1"/>
</dbReference>
<accession>A0ABT6XFJ8</accession>
<dbReference type="RefSeq" id="WP_283212270.1">
    <property type="nucleotide sequence ID" value="NZ_JASGBI010000001.1"/>
</dbReference>
<reference evidence="2 3" key="1">
    <citation type="submission" date="2023-05" db="EMBL/GenBank/DDBJ databases">
        <title>Lysobacter sp. strain LF1 Genome sequencing and assembly.</title>
        <authorList>
            <person name="Jung Y."/>
        </authorList>
    </citation>
    <scope>NUCLEOTIDE SEQUENCE [LARGE SCALE GENOMIC DNA]</scope>
    <source>
        <strain evidence="2 3">LF1</strain>
    </source>
</reference>
<dbReference type="PANTHER" id="PTHR12526:SF630">
    <property type="entry name" value="GLYCOSYLTRANSFERASE"/>
    <property type="match status" value="1"/>
</dbReference>
<gene>
    <name evidence="2" type="ORF">QLQ15_07875</name>
</gene>
<dbReference type="GO" id="GO:0016757">
    <property type="term" value="F:glycosyltransferase activity"/>
    <property type="evidence" value="ECO:0007669"/>
    <property type="project" value="UniProtKB-KW"/>
</dbReference>
<proteinExistence type="predicted"/>
<dbReference type="SUPFAM" id="SSF53756">
    <property type="entry name" value="UDP-Glycosyltransferase/glycogen phosphorylase"/>
    <property type="match status" value="1"/>
</dbReference>
<comment type="caution">
    <text evidence="2">The sequence shown here is derived from an EMBL/GenBank/DDBJ whole genome shotgun (WGS) entry which is preliminary data.</text>
</comment>
<evidence type="ECO:0000259" key="1">
    <source>
        <dbReference type="Pfam" id="PF13439"/>
    </source>
</evidence>
<keyword evidence="2" id="KW-0808">Transferase</keyword>
<sequence length="373" mass="40269">MKVAIVMSRLSNGGLERVQSHLAHAFAARGVDTVVAAGRVLHRHSGDFPDAVEVIEIARPGRFAFPFGLYRFLRQTRPDCLFTSSNDVACIAVVLKRLCFPRMRVIATHHLSLSGPIERATGWQRVKLLVVRTLMRALLGRADGHVAVTQEVASDVSAQTGLDPAHIRVIHNPIIGDDFTSRVAEAAPALPWPGPVIVFAGRLAPEKRIDLLVDAFETLPPSHDARLLIVGDGPQRAALVQRLAQPALKGRCFLTGFVANVFPWLAASDVLVLPSDYEGFGNVLVEAMACGIQVISTDCPHGPREILDNGRHGQLIPTGDATALRDALERTLSGQVRFDPAQLRARAAEFGIDRAAQAYLEIASAGVVPRTAD</sequence>
<feature type="domain" description="Glycosyltransferase subfamily 4-like N-terminal" evidence="1">
    <location>
        <begin position="13"/>
        <end position="174"/>
    </location>
</feature>
<dbReference type="Proteomes" id="UP001321580">
    <property type="component" value="Unassembled WGS sequence"/>
</dbReference>
<keyword evidence="2" id="KW-0328">Glycosyltransferase</keyword>